<dbReference type="GO" id="GO:0005829">
    <property type="term" value="C:cytosol"/>
    <property type="evidence" value="ECO:0007669"/>
    <property type="project" value="TreeGrafter"/>
</dbReference>
<dbReference type="InterPro" id="IPR002220">
    <property type="entry name" value="DapA-like"/>
</dbReference>
<protein>
    <submittedName>
        <fullName evidence="6">4-hydroxy-tetrahydrodipicolinate synthase</fullName>
    </submittedName>
</protein>
<dbReference type="EMBL" id="VFON01000002">
    <property type="protein sequence ID" value="TQL40821.1"/>
    <property type="molecule type" value="Genomic_DNA"/>
</dbReference>
<name>A0A542XYC6_9MICO</name>
<evidence type="ECO:0000256" key="5">
    <source>
        <dbReference type="PIRSR" id="PIRSR001365-2"/>
    </source>
</evidence>
<dbReference type="GO" id="GO:0008840">
    <property type="term" value="F:4-hydroxy-tetrahydrodipicolinate synthase activity"/>
    <property type="evidence" value="ECO:0007669"/>
    <property type="project" value="TreeGrafter"/>
</dbReference>
<dbReference type="Gene3D" id="3.20.20.70">
    <property type="entry name" value="Aldolase class I"/>
    <property type="match status" value="1"/>
</dbReference>
<comment type="caution">
    <text evidence="6">The sequence shown here is derived from an EMBL/GenBank/DDBJ whole genome shotgun (WGS) entry which is preliminary data.</text>
</comment>
<organism evidence="6 7">
    <name type="scientific">Leucobacter komagatae</name>
    <dbReference type="NCBI Taxonomy" id="55969"/>
    <lineage>
        <taxon>Bacteria</taxon>
        <taxon>Bacillati</taxon>
        <taxon>Actinomycetota</taxon>
        <taxon>Actinomycetes</taxon>
        <taxon>Micrococcales</taxon>
        <taxon>Microbacteriaceae</taxon>
        <taxon>Leucobacter</taxon>
    </lineage>
</organism>
<dbReference type="InterPro" id="IPR013785">
    <property type="entry name" value="Aldolase_TIM"/>
</dbReference>
<feature type="binding site" evidence="5">
    <location>
        <position position="66"/>
    </location>
    <ligand>
        <name>pyruvate</name>
        <dbReference type="ChEBI" id="CHEBI:15361"/>
    </ligand>
</feature>
<sequence length="320" mass="32987">MRFTGLCAFPLTPLTPLTPLRPLTPLTPPLAAPSPASFAVDEGAYVGLVERLVDARVDSIGALGSTGNYAYLSRSERARIAELTVEAAGGVPVVVGVSALSTRDVLAHVADAQRAGASGVLLAPMSYQRLTQEEAFGLYETVAAELSVPLVVYDNPTTTGFTFTLELHGRIAELPGVTSIKIPPVPTSPDAARATLAHYREHVSNVVTLGVSGDGSAAAGLLSGCDAWYSVLAGVLPRECQALTLAARAGDSVTAHAISARFAPLWELFATHGSLRVVTAVAEVLGLIGSGSLPHPVRGLDAVGRRAVLRALEAAGVVEG</sequence>
<dbReference type="PANTHER" id="PTHR12128:SF66">
    <property type="entry name" value="4-HYDROXY-2-OXOGLUTARATE ALDOLASE, MITOCHONDRIAL"/>
    <property type="match status" value="1"/>
</dbReference>
<feature type="active site" description="Schiff-base intermediate with substrate" evidence="4">
    <location>
        <position position="181"/>
    </location>
</feature>
<dbReference type="CDD" id="cd00408">
    <property type="entry name" value="DHDPS-like"/>
    <property type="match status" value="1"/>
</dbReference>
<dbReference type="AlphaFoldDB" id="A0A542XYC6"/>
<gene>
    <name evidence="6" type="ORF">FB468_3345</name>
</gene>
<evidence type="ECO:0000256" key="2">
    <source>
        <dbReference type="ARBA" id="ARBA00023239"/>
    </source>
</evidence>
<evidence type="ECO:0000313" key="6">
    <source>
        <dbReference type="EMBL" id="TQL40821.1"/>
    </source>
</evidence>
<reference evidence="6 7" key="1">
    <citation type="submission" date="2019-06" db="EMBL/GenBank/DDBJ databases">
        <title>Sequencing the genomes of 1000 actinobacteria strains.</title>
        <authorList>
            <person name="Klenk H.-P."/>
        </authorList>
    </citation>
    <scope>NUCLEOTIDE SEQUENCE [LARGE SCALE GENOMIC DNA]</scope>
    <source>
        <strain evidence="6 7">DSM 8803</strain>
    </source>
</reference>
<dbReference type="SMART" id="SM01130">
    <property type="entry name" value="DHDPS"/>
    <property type="match status" value="1"/>
</dbReference>
<proteinExistence type="inferred from homology"/>
<comment type="similarity">
    <text evidence="1 3">Belongs to the DapA family.</text>
</comment>
<evidence type="ECO:0000313" key="7">
    <source>
        <dbReference type="Proteomes" id="UP000319094"/>
    </source>
</evidence>
<dbReference type="SUPFAM" id="SSF51569">
    <property type="entry name" value="Aldolase"/>
    <property type="match status" value="1"/>
</dbReference>
<dbReference type="PIRSF" id="PIRSF001365">
    <property type="entry name" value="DHDPS"/>
    <property type="match status" value="1"/>
</dbReference>
<evidence type="ECO:0000256" key="1">
    <source>
        <dbReference type="ARBA" id="ARBA00007592"/>
    </source>
</evidence>
<keyword evidence="7" id="KW-1185">Reference proteome</keyword>
<keyword evidence="2 3" id="KW-0456">Lyase</keyword>
<accession>A0A542XYC6</accession>
<dbReference type="Pfam" id="PF00701">
    <property type="entry name" value="DHDPS"/>
    <property type="match status" value="1"/>
</dbReference>
<dbReference type="Proteomes" id="UP000319094">
    <property type="component" value="Unassembled WGS sequence"/>
</dbReference>
<dbReference type="PANTHER" id="PTHR12128">
    <property type="entry name" value="DIHYDRODIPICOLINATE SYNTHASE"/>
    <property type="match status" value="1"/>
</dbReference>
<evidence type="ECO:0000256" key="4">
    <source>
        <dbReference type="PIRSR" id="PIRSR001365-1"/>
    </source>
</evidence>
<feature type="active site" description="Proton donor/acceptor" evidence="4">
    <location>
        <position position="153"/>
    </location>
</feature>
<dbReference type="PRINTS" id="PR00146">
    <property type="entry name" value="DHPICSNTHASE"/>
</dbReference>
<evidence type="ECO:0000256" key="3">
    <source>
        <dbReference type="PIRNR" id="PIRNR001365"/>
    </source>
</evidence>